<evidence type="ECO:0000313" key="8">
    <source>
        <dbReference type="Proteomes" id="UP000077266"/>
    </source>
</evidence>
<organism evidence="7 8">
    <name type="scientific">Exidia glandulosa HHB12029</name>
    <dbReference type="NCBI Taxonomy" id="1314781"/>
    <lineage>
        <taxon>Eukaryota</taxon>
        <taxon>Fungi</taxon>
        <taxon>Dikarya</taxon>
        <taxon>Basidiomycota</taxon>
        <taxon>Agaricomycotina</taxon>
        <taxon>Agaricomycetes</taxon>
        <taxon>Auriculariales</taxon>
        <taxon>Exidiaceae</taxon>
        <taxon>Exidia</taxon>
    </lineage>
</organism>
<dbReference type="STRING" id="1314781.A0A165QN43"/>
<keyword evidence="3" id="KW-0804">Transcription</keyword>
<reference evidence="7 8" key="1">
    <citation type="journal article" date="2016" name="Mol. Biol. Evol.">
        <title>Comparative Genomics of Early-Diverging Mushroom-Forming Fungi Provides Insights into the Origins of Lignocellulose Decay Capabilities.</title>
        <authorList>
            <person name="Nagy L.G."/>
            <person name="Riley R."/>
            <person name="Tritt A."/>
            <person name="Adam C."/>
            <person name="Daum C."/>
            <person name="Floudas D."/>
            <person name="Sun H."/>
            <person name="Yadav J.S."/>
            <person name="Pangilinan J."/>
            <person name="Larsson K.H."/>
            <person name="Matsuura K."/>
            <person name="Barry K."/>
            <person name="Labutti K."/>
            <person name="Kuo R."/>
            <person name="Ohm R.A."/>
            <person name="Bhattacharya S.S."/>
            <person name="Shirouzu T."/>
            <person name="Yoshinaga Y."/>
            <person name="Martin F.M."/>
            <person name="Grigoriev I.V."/>
            <person name="Hibbett D.S."/>
        </authorList>
    </citation>
    <scope>NUCLEOTIDE SEQUENCE [LARGE SCALE GENOMIC DNA]</scope>
    <source>
        <strain evidence="7 8">HHB12029</strain>
    </source>
</reference>
<comment type="subcellular location">
    <subcellularLocation>
        <location evidence="1">Nucleus</location>
    </subcellularLocation>
</comment>
<sequence>MIQKTSARHISTQLTEHRPSQTQRQGHQQPRVDGPHSWGEWVDNHHYSLEVIQNPIRARMCGFGDKDRRPLAPAAVAKMIVRDQDNNLVDIDDIDVAFFVAAVDLWSPDGKREMNLVLHPSSADRYIPTQVSKPRRRPTLQVPAAPAQGTVQTAPSSFPLRPVAEAPIPPPQAGPGYPGFGFSEPFAFGQAAPFAWPYSSSTPMTAPDRPAGQYSSRDSWPDGTTTLRESGDVLPFRGWNSTEPGHAGQPADATMGTSVSHARDAVASSGWPNASMGPAGPSIASAVPMPMTLGSTGQRYPQDGYAMPPMAGADGTVVYGPLAHPQAAAPDPDVAAANNAAPSPDGMSAPVAASTYPRHTYTRTLVGPLTANAQRLLDEHRKPGVFFLFQDLSIRTEGSFRLRIRLMNVGAVPAPNRGATRMHTGVSPILAQTFTESFTVFSAKRFPGVPDTTALSIAFGNQGQKLPLRNRHGSSKQRGGRRRGDDDSDGESD</sequence>
<feature type="region of interest" description="Disordered" evidence="5">
    <location>
        <begin position="203"/>
        <end position="256"/>
    </location>
</feature>
<feature type="region of interest" description="Disordered" evidence="5">
    <location>
        <begin position="1"/>
        <end position="36"/>
    </location>
</feature>
<keyword evidence="2" id="KW-0805">Transcription regulation</keyword>
<feature type="compositionally biased region" description="Polar residues" evidence="5">
    <location>
        <begin position="213"/>
        <end position="228"/>
    </location>
</feature>
<dbReference type="OrthoDB" id="1746739at2759"/>
<evidence type="ECO:0000256" key="2">
    <source>
        <dbReference type="ARBA" id="ARBA00023015"/>
    </source>
</evidence>
<dbReference type="EMBL" id="KV425882">
    <property type="protein sequence ID" value="KZW03845.1"/>
    <property type="molecule type" value="Genomic_DNA"/>
</dbReference>
<dbReference type="Gene3D" id="2.60.40.3960">
    <property type="entry name" value="Velvet domain"/>
    <property type="match status" value="2"/>
</dbReference>
<evidence type="ECO:0000256" key="3">
    <source>
        <dbReference type="ARBA" id="ARBA00023163"/>
    </source>
</evidence>
<evidence type="ECO:0000313" key="7">
    <source>
        <dbReference type="EMBL" id="KZW03845.1"/>
    </source>
</evidence>
<dbReference type="PANTHER" id="PTHR33572:SF3">
    <property type="entry name" value="VELVET COMPLEX SUBUNIT B"/>
    <property type="match status" value="1"/>
</dbReference>
<feature type="compositionally biased region" description="Basic residues" evidence="5">
    <location>
        <begin position="468"/>
        <end position="481"/>
    </location>
</feature>
<keyword evidence="4" id="KW-0539">Nucleus</keyword>
<protein>
    <recommendedName>
        <fullName evidence="6">Velvet domain-containing protein</fullName>
    </recommendedName>
</protein>
<feature type="region of interest" description="Disordered" evidence="5">
    <location>
        <begin position="133"/>
        <end position="155"/>
    </location>
</feature>
<feature type="compositionally biased region" description="Polar residues" evidence="5">
    <location>
        <begin position="1"/>
        <end position="28"/>
    </location>
</feature>
<feature type="domain" description="Velvet" evidence="6">
    <location>
        <begin position="42"/>
        <end position="469"/>
    </location>
</feature>
<dbReference type="GO" id="GO:0005634">
    <property type="term" value="C:nucleus"/>
    <property type="evidence" value="ECO:0007669"/>
    <property type="project" value="UniProtKB-SubCell"/>
</dbReference>
<feature type="region of interest" description="Disordered" evidence="5">
    <location>
        <begin position="460"/>
        <end position="493"/>
    </location>
</feature>
<evidence type="ECO:0000256" key="5">
    <source>
        <dbReference type="SAM" id="MobiDB-lite"/>
    </source>
</evidence>
<dbReference type="AlphaFoldDB" id="A0A165QN43"/>
<evidence type="ECO:0000256" key="1">
    <source>
        <dbReference type="ARBA" id="ARBA00004123"/>
    </source>
</evidence>
<dbReference type="InterPro" id="IPR037525">
    <property type="entry name" value="Velvet_dom"/>
</dbReference>
<keyword evidence="8" id="KW-1185">Reference proteome</keyword>
<dbReference type="PANTHER" id="PTHR33572">
    <property type="entry name" value="SPORE DEVELOPMENT REGULATOR VOSA"/>
    <property type="match status" value="1"/>
</dbReference>
<dbReference type="InterPro" id="IPR021740">
    <property type="entry name" value="Velvet"/>
</dbReference>
<dbReference type="Pfam" id="PF11754">
    <property type="entry name" value="Velvet"/>
    <property type="match status" value="1"/>
</dbReference>
<proteinExistence type="predicted"/>
<dbReference type="InterPro" id="IPR038491">
    <property type="entry name" value="Velvet_dom_sf"/>
</dbReference>
<accession>A0A165QN43</accession>
<name>A0A165QN43_EXIGL</name>
<evidence type="ECO:0000259" key="6">
    <source>
        <dbReference type="PROSITE" id="PS51821"/>
    </source>
</evidence>
<dbReference type="InParanoid" id="A0A165QN43"/>
<evidence type="ECO:0000256" key="4">
    <source>
        <dbReference type="ARBA" id="ARBA00023242"/>
    </source>
</evidence>
<dbReference type="Proteomes" id="UP000077266">
    <property type="component" value="Unassembled WGS sequence"/>
</dbReference>
<dbReference type="PROSITE" id="PS51821">
    <property type="entry name" value="VELVET"/>
    <property type="match status" value="1"/>
</dbReference>
<gene>
    <name evidence="7" type="ORF">EXIGLDRAFT_758164</name>
</gene>